<reference evidence="1 2" key="1">
    <citation type="submission" date="2024-09" db="EMBL/GenBank/DDBJ databases">
        <authorList>
            <person name="Sun Q."/>
            <person name="Mori K."/>
        </authorList>
    </citation>
    <scope>NUCLEOTIDE SEQUENCE [LARGE SCALE GENOMIC DNA]</scope>
    <source>
        <strain evidence="1 2">JCM 12520</strain>
    </source>
</reference>
<keyword evidence="2" id="KW-1185">Reference proteome</keyword>
<sequence>MTMTIHPAHRRMAELWTMSRRRSMTPEEQTELDQCLQVNARLCWEMACLENASLLASMTHDTDWQHDICRQIEDFPWQAKKPDHQGPAS</sequence>
<gene>
    <name evidence="1" type="ORF">ACFFNY_29725</name>
</gene>
<comment type="caution">
    <text evidence="1">The sequence shown here is derived from an EMBL/GenBank/DDBJ whole genome shotgun (WGS) entry which is preliminary data.</text>
</comment>
<evidence type="ECO:0000313" key="1">
    <source>
        <dbReference type="EMBL" id="MFB9755781.1"/>
    </source>
</evidence>
<dbReference type="RefSeq" id="WP_344908844.1">
    <property type="nucleotide sequence ID" value="NZ_BAAAYO010000006.1"/>
</dbReference>
<dbReference type="InterPro" id="IPR056084">
    <property type="entry name" value="DUF7667"/>
</dbReference>
<dbReference type="Pfam" id="PF24704">
    <property type="entry name" value="DUF7667"/>
    <property type="match status" value="1"/>
</dbReference>
<accession>A0ABV5W6G2</accession>
<proteinExistence type="predicted"/>
<organism evidence="1 2">
    <name type="scientific">Paenibacillus hodogayensis</name>
    <dbReference type="NCBI Taxonomy" id="279208"/>
    <lineage>
        <taxon>Bacteria</taxon>
        <taxon>Bacillati</taxon>
        <taxon>Bacillota</taxon>
        <taxon>Bacilli</taxon>
        <taxon>Bacillales</taxon>
        <taxon>Paenibacillaceae</taxon>
        <taxon>Paenibacillus</taxon>
    </lineage>
</organism>
<dbReference type="Proteomes" id="UP001589619">
    <property type="component" value="Unassembled WGS sequence"/>
</dbReference>
<dbReference type="EMBL" id="JBHMAG010000018">
    <property type="protein sequence ID" value="MFB9755781.1"/>
    <property type="molecule type" value="Genomic_DNA"/>
</dbReference>
<protein>
    <submittedName>
        <fullName evidence="1">Uncharacterized protein</fullName>
    </submittedName>
</protein>
<evidence type="ECO:0000313" key="2">
    <source>
        <dbReference type="Proteomes" id="UP001589619"/>
    </source>
</evidence>
<name>A0ABV5W6G2_9BACL</name>